<proteinExistence type="predicted"/>
<gene>
    <name evidence="2" type="ORF">G3480_06205</name>
</gene>
<organism evidence="2 3">
    <name type="scientific">Thiorhodococcus mannitoliphagus</name>
    <dbReference type="NCBI Taxonomy" id="329406"/>
    <lineage>
        <taxon>Bacteria</taxon>
        <taxon>Pseudomonadati</taxon>
        <taxon>Pseudomonadota</taxon>
        <taxon>Gammaproteobacteria</taxon>
        <taxon>Chromatiales</taxon>
        <taxon>Chromatiaceae</taxon>
        <taxon>Thiorhodococcus</taxon>
    </lineage>
</organism>
<keyword evidence="3" id="KW-1185">Reference proteome</keyword>
<reference evidence="2 3" key="2">
    <citation type="submission" date="2020-02" db="EMBL/GenBank/DDBJ databases">
        <title>Genome sequences of Thiorhodococcus mannitoliphagus and Thiorhodococcus minor, purple sulfur photosynthetic bacteria in the gammaproteobacterial family, Chromatiaceae.</title>
        <authorList>
            <person name="Aviles F.A."/>
            <person name="Meyer T.E."/>
            <person name="Kyndt J.A."/>
        </authorList>
    </citation>
    <scope>NUCLEOTIDE SEQUENCE [LARGE SCALE GENOMIC DNA]</scope>
    <source>
        <strain evidence="2 3">DSM 18266</strain>
    </source>
</reference>
<feature type="region of interest" description="Disordered" evidence="1">
    <location>
        <begin position="159"/>
        <end position="188"/>
    </location>
</feature>
<evidence type="ECO:0000256" key="1">
    <source>
        <dbReference type="SAM" id="MobiDB-lite"/>
    </source>
</evidence>
<evidence type="ECO:0000313" key="2">
    <source>
        <dbReference type="EMBL" id="NEX19911.1"/>
    </source>
</evidence>
<reference evidence="3" key="1">
    <citation type="journal article" date="2020" name="Microbiol. Resour. Announc.">
        <title>Draft Genome Sequences of Thiorhodococcus mannitoliphagus and Thiorhodococcus minor, Purple Sulfur Photosynthetic Bacteria in the Gammaproteobacterial Family Chromatiaceae.</title>
        <authorList>
            <person name="Aviles F.A."/>
            <person name="Meyer T.E."/>
            <person name="Kyndt J.A."/>
        </authorList>
    </citation>
    <scope>NUCLEOTIDE SEQUENCE [LARGE SCALE GENOMIC DNA]</scope>
    <source>
        <strain evidence="3">DSM 18266</strain>
    </source>
</reference>
<dbReference type="AlphaFoldDB" id="A0A6P1DSK5"/>
<evidence type="ECO:0000313" key="3">
    <source>
        <dbReference type="Proteomes" id="UP000471640"/>
    </source>
</evidence>
<comment type="caution">
    <text evidence="2">The sequence shown here is derived from an EMBL/GenBank/DDBJ whole genome shotgun (WGS) entry which is preliminary data.</text>
</comment>
<protein>
    <submittedName>
        <fullName evidence="2">Uncharacterized protein</fullName>
    </submittedName>
</protein>
<feature type="compositionally biased region" description="Basic and acidic residues" evidence="1">
    <location>
        <begin position="159"/>
        <end position="186"/>
    </location>
</feature>
<sequence length="259" mass="30049">MKKSSLAKRSEIQEDKLFIDGEDASEMLPEIERCTDLAKRTTRNNALLRKAIYYLSKAKKDNMIRLTDRQISKHISKASGCNRSLISRYLMCARLELLTGTPQGRIKESVIRVMRRVSDSLHWRVNIESALAVAGSYEKITSTIVLEVVKQNGRLKENWRDGNNRLNDHKMQQEKQSKRTGDRHWSDTVSNHSDAIRELERELKKHPEFKKILAKIDSIGSGTKWIRMYLQQSYANPDLIERVEGLDLYQRQGLLRILP</sequence>
<dbReference type="Proteomes" id="UP000471640">
    <property type="component" value="Unassembled WGS sequence"/>
</dbReference>
<name>A0A6P1DSK5_9GAMM</name>
<dbReference type="RefSeq" id="WP_164652808.1">
    <property type="nucleotide sequence ID" value="NZ_JAAIJR010000018.1"/>
</dbReference>
<dbReference type="EMBL" id="JAAIJR010000018">
    <property type="protein sequence ID" value="NEX19911.1"/>
    <property type="molecule type" value="Genomic_DNA"/>
</dbReference>
<accession>A0A6P1DSK5</accession>